<keyword evidence="2" id="KW-0378">Hydrolase</keyword>
<dbReference type="CDD" id="cd22347">
    <property type="entry name" value="PDDEXK_nuclease"/>
    <property type="match status" value="1"/>
</dbReference>
<proteinExistence type="predicted"/>
<dbReference type="InterPro" id="IPR043004">
    <property type="entry name" value="MvaI_BcnI_cat"/>
</dbReference>
<evidence type="ECO:0000313" key="3">
    <source>
        <dbReference type="Proteomes" id="UP000552587"/>
    </source>
</evidence>
<evidence type="ECO:0000259" key="1">
    <source>
        <dbReference type="Pfam" id="PF15515"/>
    </source>
</evidence>
<accession>A0A7W3YE12</accession>
<dbReference type="Gene3D" id="3.30.70.3570">
    <property type="entry name" value="MvaI/BcnI restriction endonuclease, recognition domain"/>
    <property type="match status" value="1"/>
</dbReference>
<evidence type="ECO:0000313" key="2">
    <source>
        <dbReference type="EMBL" id="MBB1087825.1"/>
    </source>
</evidence>
<keyword evidence="3" id="KW-1185">Reference proteome</keyword>
<sequence length="420" mass="46330">MLATSDVSIQEVLRYFTKRGIEVGLLVPTETGMAKSIMDATGNVREFLRSSGLHDFEGQPQGQAHKRLLRTRIVTSAGIVGTQTSLYRPVTKAGDPRIWIYGLAQHASAGNLLALVAVGKDELLVINASNAGLVPGVPPRAGERIEIRDAIDVDLETILAPLVARSNDTATELLELLHGIAGKWHAGVPGIRRDTEVGRLLEELLGIRPNSSRSPDYKGIEIKAGRSRSSTRQTLFAKVPDWHLSNLKSSAEILDRFGYVRGDSYLKQLRCTVSARGPNTQGLFLLVPSDGAYLHEGSIQPDLREVATWRIDELKSALQMKHPETFWVTARSNRLASDAEEFRYESVLHTKKPIASALPTLLETGVVTVDHLITKNKRGRVREQGPLFRIWRRDMDLLFPPGEFHLLGQPDPDPQAGMSP</sequence>
<dbReference type="InterPro" id="IPR029127">
    <property type="entry name" value="MvaI_BcnI"/>
</dbReference>
<dbReference type="InterPro" id="IPR043005">
    <property type="entry name" value="MvaI_BcnI_rec"/>
</dbReference>
<dbReference type="AlphaFoldDB" id="A0A7W3YE12"/>
<name>A0A7W3YE12_9GAMM</name>
<dbReference type="GO" id="GO:0004519">
    <property type="term" value="F:endonuclease activity"/>
    <property type="evidence" value="ECO:0007669"/>
    <property type="project" value="UniProtKB-KW"/>
</dbReference>
<comment type="caution">
    <text evidence="2">The sequence shown here is derived from an EMBL/GenBank/DDBJ whole genome shotgun (WGS) entry which is preliminary data.</text>
</comment>
<dbReference type="EMBL" id="JACHTE010000003">
    <property type="protein sequence ID" value="MBB1087825.1"/>
    <property type="molecule type" value="Genomic_DNA"/>
</dbReference>
<gene>
    <name evidence="2" type="ORF">H4F99_04900</name>
</gene>
<feature type="domain" description="MvaI/BcnI restriction endonuclease" evidence="1">
    <location>
        <begin position="177"/>
        <end position="399"/>
    </location>
</feature>
<dbReference type="RefSeq" id="WP_182668614.1">
    <property type="nucleotide sequence ID" value="NZ_JACHTE010000003.1"/>
</dbReference>
<dbReference type="Pfam" id="PF15515">
    <property type="entry name" value="MvaI_BcnI"/>
    <property type="match status" value="1"/>
</dbReference>
<keyword evidence="2" id="KW-0540">Nuclease</keyword>
<keyword evidence="2" id="KW-0255">Endonuclease</keyword>
<protein>
    <submittedName>
        <fullName evidence="2">MvaI/BcnI restriction endonuclease family protein</fullName>
    </submittedName>
</protein>
<reference evidence="2 3" key="1">
    <citation type="submission" date="2020-07" db="EMBL/GenBank/DDBJ databases">
        <authorList>
            <person name="Xu S."/>
            <person name="Li A."/>
        </authorList>
    </citation>
    <scope>NUCLEOTIDE SEQUENCE [LARGE SCALE GENOMIC DNA]</scope>
    <source>
        <strain evidence="2 3">SG-8</strain>
    </source>
</reference>
<dbReference type="Proteomes" id="UP000552587">
    <property type="component" value="Unassembled WGS sequence"/>
</dbReference>
<organism evidence="2 3">
    <name type="scientific">Marilutibacter penaei</name>
    <dbReference type="NCBI Taxonomy" id="2759900"/>
    <lineage>
        <taxon>Bacteria</taxon>
        <taxon>Pseudomonadati</taxon>
        <taxon>Pseudomonadota</taxon>
        <taxon>Gammaproteobacteria</taxon>
        <taxon>Lysobacterales</taxon>
        <taxon>Lysobacteraceae</taxon>
        <taxon>Marilutibacter</taxon>
    </lineage>
</organism>
<dbReference type="Gene3D" id="3.40.210.20">
    <property type="entry name" value="MvaI/BcnI restriction endonuclease, catalytic domain"/>
    <property type="match status" value="1"/>
</dbReference>